<evidence type="ECO:0000313" key="2">
    <source>
        <dbReference type="EMBL" id="KAK7324301.1"/>
    </source>
</evidence>
<proteinExistence type="predicted"/>
<sequence>MQECRPVPREVTTGLSKVTPADQLELIQKHESNWDRTTQVRQYATRQFRSSGQSPERSSKKMTMARERGDRKLELKHGFRKKKITNRQWAHRICTD</sequence>
<protein>
    <submittedName>
        <fullName evidence="2">Uncharacterized protein</fullName>
    </submittedName>
</protein>
<dbReference type="AlphaFoldDB" id="A0AAN9KVZ5"/>
<organism evidence="2 3">
    <name type="scientific">Canavalia gladiata</name>
    <name type="common">Sword bean</name>
    <name type="synonym">Dolichos gladiatus</name>
    <dbReference type="NCBI Taxonomy" id="3824"/>
    <lineage>
        <taxon>Eukaryota</taxon>
        <taxon>Viridiplantae</taxon>
        <taxon>Streptophyta</taxon>
        <taxon>Embryophyta</taxon>
        <taxon>Tracheophyta</taxon>
        <taxon>Spermatophyta</taxon>
        <taxon>Magnoliopsida</taxon>
        <taxon>eudicotyledons</taxon>
        <taxon>Gunneridae</taxon>
        <taxon>Pentapetalae</taxon>
        <taxon>rosids</taxon>
        <taxon>fabids</taxon>
        <taxon>Fabales</taxon>
        <taxon>Fabaceae</taxon>
        <taxon>Papilionoideae</taxon>
        <taxon>50 kb inversion clade</taxon>
        <taxon>NPAAA clade</taxon>
        <taxon>indigoferoid/millettioid clade</taxon>
        <taxon>Phaseoleae</taxon>
        <taxon>Canavalia</taxon>
    </lineage>
</organism>
<comment type="caution">
    <text evidence="2">The sequence shown here is derived from an EMBL/GenBank/DDBJ whole genome shotgun (WGS) entry which is preliminary data.</text>
</comment>
<dbReference type="Proteomes" id="UP001367508">
    <property type="component" value="Unassembled WGS sequence"/>
</dbReference>
<accession>A0AAN9KVZ5</accession>
<reference evidence="2 3" key="1">
    <citation type="submission" date="2024-01" db="EMBL/GenBank/DDBJ databases">
        <title>The genomes of 5 underutilized Papilionoideae crops provide insights into root nodulation and disease resistanc.</title>
        <authorList>
            <person name="Jiang F."/>
        </authorList>
    </citation>
    <scope>NUCLEOTIDE SEQUENCE [LARGE SCALE GENOMIC DNA]</scope>
    <source>
        <strain evidence="2">LVBAO_FW01</strain>
        <tissue evidence="2">Leaves</tissue>
    </source>
</reference>
<evidence type="ECO:0000313" key="3">
    <source>
        <dbReference type="Proteomes" id="UP001367508"/>
    </source>
</evidence>
<feature type="region of interest" description="Disordered" evidence="1">
    <location>
        <begin position="45"/>
        <end position="71"/>
    </location>
</feature>
<feature type="compositionally biased region" description="Polar residues" evidence="1">
    <location>
        <begin position="45"/>
        <end position="56"/>
    </location>
</feature>
<gene>
    <name evidence="2" type="ORF">VNO77_27834</name>
</gene>
<name>A0AAN9KVZ5_CANGL</name>
<keyword evidence="3" id="KW-1185">Reference proteome</keyword>
<dbReference type="EMBL" id="JAYMYQ010000006">
    <property type="protein sequence ID" value="KAK7324301.1"/>
    <property type="molecule type" value="Genomic_DNA"/>
</dbReference>
<evidence type="ECO:0000256" key="1">
    <source>
        <dbReference type="SAM" id="MobiDB-lite"/>
    </source>
</evidence>